<dbReference type="PANTHER" id="PTHR19304">
    <property type="entry name" value="CYCLIC-AMP RESPONSE ELEMENT BINDING PROTEIN"/>
    <property type="match status" value="1"/>
</dbReference>
<gene>
    <name evidence="7" type="ORF">GTA08_BOTSDO04349</name>
</gene>
<evidence type="ECO:0000259" key="6">
    <source>
        <dbReference type="PROSITE" id="PS50217"/>
    </source>
</evidence>
<dbReference type="Gene3D" id="1.20.5.170">
    <property type="match status" value="1"/>
</dbReference>
<dbReference type="InterPro" id="IPR004827">
    <property type="entry name" value="bZIP"/>
</dbReference>
<comment type="caution">
    <text evidence="7">The sequence shown here is derived from an EMBL/GenBank/DDBJ whole genome shotgun (WGS) entry which is preliminary data.</text>
</comment>
<evidence type="ECO:0000256" key="2">
    <source>
        <dbReference type="ARBA" id="ARBA00023015"/>
    </source>
</evidence>
<organism evidence="7 8">
    <name type="scientific">Botryosphaeria dothidea</name>
    <dbReference type="NCBI Taxonomy" id="55169"/>
    <lineage>
        <taxon>Eukaryota</taxon>
        <taxon>Fungi</taxon>
        <taxon>Dikarya</taxon>
        <taxon>Ascomycota</taxon>
        <taxon>Pezizomycotina</taxon>
        <taxon>Dothideomycetes</taxon>
        <taxon>Dothideomycetes incertae sedis</taxon>
        <taxon>Botryosphaeriales</taxon>
        <taxon>Botryosphaeriaceae</taxon>
        <taxon>Botryosphaeria</taxon>
    </lineage>
</organism>
<dbReference type="CDD" id="cd14687">
    <property type="entry name" value="bZIP_ATF2"/>
    <property type="match status" value="1"/>
</dbReference>
<keyword evidence="2" id="KW-0805">Transcription regulation</keyword>
<proteinExistence type="predicted"/>
<dbReference type="OrthoDB" id="295274at2759"/>
<keyword evidence="4" id="KW-0539">Nucleus</keyword>
<dbReference type="InterPro" id="IPR051027">
    <property type="entry name" value="bZIP_transcription_factors"/>
</dbReference>
<evidence type="ECO:0000256" key="4">
    <source>
        <dbReference type="ARBA" id="ARBA00023242"/>
    </source>
</evidence>
<protein>
    <submittedName>
        <fullName evidence="7">Transcription factor Jun</fullName>
    </submittedName>
</protein>
<feature type="region of interest" description="Disordered" evidence="5">
    <location>
        <begin position="296"/>
        <end position="342"/>
    </location>
</feature>
<evidence type="ECO:0000256" key="1">
    <source>
        <dbReference type="ARBA" id="ARBA00004123"/>
    </source>
</evidence>
<dbReference type="EMBL" id="WWBZ02000022">
    <property type="protein sequence ID" value="KAF4308471.1"/>
    <property type="molecule type" value="Genomic_DNA"/>
</dbReference>
<accession>A0A8H4N793</accession>
<reference evidence="7" key="1">
    <citation type="submission" date="2020-04" db="EMBL/GenBank/DDBJ databases">
        <title>Genome Assembly and Annotation of Botryosphaeria dothidea sdau 11-99, a Latent Pathogen of Apple Fruit Ring Rot in China.</title>
        <authorList>
            <person name="Yu C."/>
            <person name="Diao Y."/>
            <person name="Lu Q."/>
            <person name="Zhao J."/>
            <person name="Cui S."/>
            <person name="Peng C."/>
            <person name="He B."/>
            <person name="Liu H."/>
        </authorList>
    </citation>
    <scope>NUCLEOTIDE SEQUENCE [LARGE SCALE GENOMIC DNA]</scope>
    <source>
        <strain evidence="7">Sdau11-99</strain>
    </source>
</reference>
<evidence type="ECO:0000256" key="3">
    <source>
        <dbReference type="ARBA" id="ARBA00023163"/>
    </source>
</evidence>
<dbReference type="InterPro" id="IPR046347">
    <property type="entry name" value="bZIP_sf"/>
</dbReference>
<dbReference type="Proteomes" id="UP000572817">
    <property type="component" value="Unassembled WGS sequence"/>
</dbReference>
<sequence>MTENKYNFDPQPHATRVDSFAGFTETPLPFTAINSSSEDTDTKFAFSPQDDMMSFDPSTGASFSEGLQQTTVHPGVLSGSGLPMTDGGQNHMSDNFFAPQNIFTSMSNARSQHGQVTPPDDLSPKSMETKPTLPDDGDADFPVKVEQSTQPMKADNKRKRSTKASNGTPSRKRGRKTAVTVEEELDPEEKAKRDQFLERNRVAAHKCRQKKKEWVTKLDEEVRELSSRNKYLRAETDLLNNALFEMKNLIFKHTDCHFAPIDDFIAGEASRLSFKTRIASDHSMSMSMQHGTQQLHGAFPQAGSTGPGPSVFSGQGVAEPERSVERASTESSDFGSLRSRSTAPDGVIAEQWIDMLQHS</sequence>
<feature type="region of interest" description="Disordered" evidence="5">
    <location>
        <begin position="109"/>
        <end position="192"/>
    </location>
</feature>
<keyword evidence="8" id="KW-1185">Reference proteome</keyword>
<feature type="compositionally biased region" description="Polar residues" evidence="5">
    <location>
        <begin position="329"/>
        <end position="342"/>
    </location>
</feature>
<dbReference type="SMART" id="SM00338">
    <property type="entry name" value="BRLZ"/>
    <property type="match status" value="1"/>
</dbReference>
<feature type="compositionally biased region" description="Basic and acidic residues" evidence="5">
    <location>
        <begin position="319"/>
        <end position="328"/>
    </location>
</feature>
<evidence type="ECO:0000313" key="8">
    <source>
        <dbReference type="Proteomes" id="UP000572817"/>
    </source>
</evidence>
<dbReference type="GO" id="GO:0003700">
    <property type="term" value="F:DNA-binding transcription factor activity"/>
    <property type="evidence" value="ECO:0007669"/>
    <property type="project" value="InterPro"/>
</dbReference>
<dbReference type="GO" id="GO:0005634">
    <property type="term" value="C:nucleus"/>
    <property type="evidence" value="ECO:0007669"/>
    <property type="project" value="UniProtKB-SubCell"/>
</dbReference>
<comment type="subcellular location">
    <subcellularLocation>
        <location evidence="1">Nucleus</location>
    </subcellularLocation>
</comment>
<keyword evidence="3" id="KW-0804">Transcription</keyword>
<evidence type="ECO:0000256" key="5">
    <source>
        <dbReference type="SAM" id="MobiDB-lite"/>
    </source>
</evidence>
<dbReference type="SUPFAM" id="SSF57959">
    <property type="entry name" value="Leucine zipper domain"/>
    <property type="match status" value="1"/>
</dbReference>
<evidence type="ECO:0000313" key="7">
    <source>
        <dbReference type="EMBL" id="KAF4308471.1"/>
    </source>
</evidence>
<dbReference type="Pfam" id="PF00170">
    <property type="entry name" value="bZIP_1"/>
    <property type="match status" value="1"/>
</dbReference>
<dbReference type="PROSITE" id="PS50217">
    <property type="entry name" value="BZIP"/>
    <property type="match status" value="1"/>
</dbReference>
<feature type="domain" description="BZIP" evidence="6">
    <location>
        <begin position="190"/>
        <end position="253"/>
    </location>
</feature>
<name>A0A8H4N793_9PEZI</name>
<dbReference type="AlphaFoldDB" id="A0A8H4N793"/>